<organism evidence="3 4">
    <name type="scientific">Luteimonas salinilitoris</name>
    <dbReference type="NCBI Taxonomy" id="3237697"/>
    <lineage>
        <taxon>Bacteria</taxon>
        <taxon>Pseudomonadati</taxon>
        <taxon>Pseudomonadota</taxon>
        <taxon>Gammaproteobacteria</taxon>
        <taxon>Lysobacterales</taxon>
        <taxon>Lysobacteraceae</taxon>
        <taxon>Luteimonas</taxon>
    </lineage>
</organism>
<dbReference type="InterPro" id="IPR018013">
    <property type="entry name" value="Channel_Tsx-like"/>
</dbReference>
<feature type="chain" id="PRO_5046987289" evidence="2">
    <location>
        <begin position="21"/>
        <end position="263"/>
    </location>
</feature>
<dbReference type="Proteomes" id="UP001566331">
    <property type="component" value="Unassembled WGS sequence"/>
</dbReference>
<reference evidence="3 4" key="1">
    <citation type="submission" date="2024-07" db="EMBL/GenBank/DDBJ databases">
        <title>Luteimonas salilacus sp. nov., isolated from the shore soil of Salt Lake in Tibet of China.</title>
        <authorList>
            <person name="Zhang X."/>
            <person name="Li A."/>
        </authorList>
    </citation>
    <scope>NUCLEOTIDE SEQUENCE [LARGE SCALE GENOMIC DNA]</scope>
    <source>
        <strain evidence="3 4">B3-2-R+30</strain>
    </source>
</reference>
<dbReference type="Pfam" id="PF03502">
    <property type="entry name" value="Channel_Tsx"/>
    <property type="match status" value="1"/>
</dbReference>
<dbReference type="SUPFAM" id="SSF111364">
    <property type="entry name" value="Tsx-like channel"/>
    <property type="match status" value="1"/>
</dbReference>
<accession>A0ABV4HR50</accession>
<name>A0ABV4HR50_9GAMM</name>
<dbReference type="EMBL" id="JBFWIC010000009">
    <property type="protein sequence ID" value="MEZ0474663.1"/>
    <property type="molecule type" value="Genomic_DNA"/>
</dbReference>
<proteinExistence type="inferred from homology"/>
<comment type="caution">
    <text evidence="3">The sequence shown here is derived from an EMBL/GenBank/DDBJ whole genome shotgun (WGS) entry which is preliminary data.</text>
</comment>
<evidence type="ECO:0000313" key="3">
    <source>
        <dbReference type="EMBL" id="MEZ0474663.1"/>
    </source>
</evidence>
<dbReference type="Gene3D" id="2.40.230.20">
    <property type="entry name" value="Nucleoside-specific channel-forming protein, Tsx-like"/>
    <property type="match status" value="1"/>
</dbReference>
<evidence type="ECO:0000256" key="1">
    <source>
        <dbReference type="ARBA" id="ARBA00008728"/>
    </source>
</evidence>
<evidence type="ECO:0000256" key="2">
    <source>
        <dbReference type="SAM" id="SignalP"/>
    </source>
</evidence>
<keyword evidence="4" id="KW-1185">Reference proteome</keyword>
<sequence>MAGRAVATTLLPVLFMSGLAGVPLPARSGDGVVQFVDTSVSLLHGSGFKVEPKTQTTFTIEQVSGWSFGDLYWFVDSLHYSRDDGAGHRSSWYGEFSPRLSLGKLTGHPWRAGPVEDVLIAATYELGRDRRTTESGLLGVGFDLDAAGFDYLQVNVYARKDFHRGDWDTWQLTVTGARPFTVGRQRFMIDGFFDYVAPGGPHSWNLHVVPQLKWDLGHALGHADGKLWLGVEVDLWWNKFGIPDSRGFPTDQRTASLLLRQHF</sequence>
<protein>
    <submittedName>
        <fullName evidence="3">Outer membrane protein OmpK</fullName>
    </submittedName>
</protein>
<comment type="similarity">
    <text evidence="1">Belongs to the nucleoside-specific channel-forming outer membrane porin (Tsx) (TC 1.B.10) family.</text>
</comment>
<keyword evidence="2" id="KW-0732">Signal</keyword>
<evidence type="ECO:0000313" key="4">
    <source>
        <dbReference type="Proteomes" id="UP001566331"/>
    </source>
</evidence>
<feature type="signal peptide" evidence="2">
    <location>
        <begin position="1"/>
        <end position="20"/>
    </location>
</feature>
<dbReference type="RefSeq" id="WP_370561866.1">
    <property type="nucleotide sequence ID" value="NZ_JBFWIB010000001.1"/>
</dbReference>
<dbReference type="InterPro" id="IPR036777">
    <property type="entry name" value="Channel_Tsx-like_sf"/>
</dbReference>
<gene>
    <name evidence="3" type="ORF">AB6713_08530</name>
</gene>